<dbReference type="HOGENOM" id="CLU_2506702_0_0_0"/>
<protein>
    <submittedName>
        <fullName evidence="1">Uncharacterized protein</fullName>
    </submittedName>
</protein>
<evidence type="ECO:0000313" key="1">
    <source>
        <dbReference type="EMBL" id="ABY36198.1"/>
    </source>
</evidence>
<proteinExistence type="predicted"/>
<dbReference type="Proteomes" id="UP000002008">
    <property type="component" value="Chromosome"/>
</dbReference>
<evidence type="ECO:0000313" key="2">
    <source>
        <dbReference type="Proteomes" id="UP000002008"/>
    </source>
</evidence>
<dbReference type="InParanoid" id="A9WG44"/>
<keyword evidence="2" id="KW-1185">Reference proteome</keyword>
<name>A9WG44_CHLAA</name>
<dbReference type="EnsemblBacteria" id="ABY36198">
    <property type="protein sequence ID" value="ABY36198"/>
    <property type="gene ID" value="Caur_2999"/>
</dbReference>
<dbReference type="KEGG" id="cau:Caur_2999"/>
<reference evidence="2" key="1">
    <citation type="journal article" date="2011" name="BMC Genomics">
        <title>Complete genome sequence of the filamentous anoxygenic phototrophic bacterium Chloroflexus aurantiacus.</title>
        <authorList>
            <person name="Tang K.H."/>
            <person name="Barry K."/>
            <person name="Chertkov O."/>
            <person name="Dalin E."/>
            <person name="Han C.S."/>
            <person name="Hauser L.J."/>
            <person name="Honchak B.M."/>
            <person name="Karbach L.E."/>
            <person name="Land M.L."/>
            <person name="Lapidus A."/>
            <person name="Larimer F.W."/>
            <person name="Mikhailova N."/>
            <person name="Pitluck S."/>
            <person name="Pierson B.K."/>
            <person name="Blankenship R.E."/>
        </authorList>
    </citation>
    <scope>NUCLEOTIDE SEQUENCE [LARGE SCALE GENOMIC DNA]</scope>
    <source>
        <strain evidence="2">ATCC 29366 / DSM 635 / J-10-fl</strain>
    </source>
</reference>
<accession>A9WG44</accession>
<dbReference type="AlphaFoldDB" id="A9WG44"/>
<organism evidence="1 2">
    <name type="scientific">Chloroflexus aurantiacus (strain ATCC 29366 / DSM 635 / J-10-fl)</name>
    <dbReference type="NCBI Taxonomy" id="324602"/>
    <lineage>
        <taxon>Bacteria</taxon>
        <taxon>Bacillati</taxon>
        <taxon>Chloroflexota</taxon>
        <taxon>Chloroflexia</taxon>
        <taxon>Chloroflexales</taxon>
        <taxon>Chloroflexineae</taxon>
        <taxon>Chloroflexaceae</taxon>
        <taxon>Chloroflexus</taxon>
    </lineage>
</organism>
<gene>
    <name evidence="1" type="ordered locus">Caur_2999</name>
</gene>
<dbReference type="EMBL" id="CP000909">
    <property type="protein sequence ID" value="ABY36198.1"/>
    <property type="molecule type" value="Genomic_DNA"/>
</dbReference>
<sequence length="85" mass="9132">MLIEHSQFVSGVLMKKSATGCAIGEPLVGWWGYTEWFCAFCCSARVMGGEHSMLVLYPAVICDTPPPQPAPARGGSLWCDPTVAI</sequence>